<dbReference type="AlphaFoldDB" id="A0A8E2JIF3"/>
<dbReference type="Proteomes" id="UP000250266">
    <property type="component" value="Unassembled WGS sequence"/>
</dbReference>
<organism evidence="2 3">
    <name type="scientific">Lepidopterella palustris CBS 459.81</name>
    <dbReference type="NCBI Taxonomy" id="1314670"/>
    <lineage>
        <taxon>Eukaryota</taxon>
        <taxon>Fungi</taxon>
        <taxon>Dikarya</taxon>
        <taxon>Ascomycota</taxon>
        <taxon>Pezizomycotina</taxon>
        <taxon>Dothideomycetes</taxon>
        <taxon>Pleosporomycetidae</taxon>
        <taxon>Mytilinidiales</taxon>
        <taxon>Argynnaceae</taxon>
        <taxon>Lepidopterella</taxon>
    </lineage>
</organism>
<dbReference type="EMBL" id="KV744867">
    <property type="protein sequence ID" value="OCK83179.1"/>
    <property type="molecule type" value="Genomic_DNA"/>
</dbReference>
<protein>
    <submittedName>
        <fullName evidence="2">Uncharacterized protein</fullName>
    </submittedName>
</protein>
<reference evidence="2 3" key="1">
    <citation type="journal article" date="2016" name="Nat. Commun.">
        <title>Ectomycorrhizal ecology is imprinted in the genome of the dominant symbiotic fungus Cenococcum geophilum.</title>
        <authorList>
            <consortium name="DOE Joint Genome Institute"/>
            <person name="Peter M."/>
            <person name="Kohler A."/>
            <person name="Ohm R.A."/>
            <person name="Kuo A."/>
            <person name="Krutzmann J."/>
            <person name="Morin E."/>
            <person name="Arend M."/>
            <person name="Barry K.W."/>
            <person name="Binder M."/>
            <person name="Choi C."/>
            <person name="Clum A."/>
            <person name="Copeland A."/>
            <person name="Grisel N."/>
            <person name="Haridas S."/>
            <person name="Kipfer T."/>
            <person name="LaButti K."/>
            <person name="Lindquist E."/>
            <person name="Lipzen A."/>
            <person name="Maire R."/>
            <person name="Meier B."/>
            <person name="Mihaltcheva S."/>
            <person name="Molinier V."/>
            <person name="Murat C."/>
            <person name="Poggeler S."/>
            <person name="Quandt C.A."/>
            <person name="Sperisen C."/>
            <person name="Tritt A."/>
            <person name="Tisserant E."/>
            <person name="Crous P.W."/>
            <person name="Henrissat B."/>
            <person name="Nehls U."/>
            <person name="Egli S."/>
            <person name="Spatafora J.W."/>
            <person name="Grigoriev I.V."/>
            <person name="Martin F.M."/>
        </authorList>
    </citation>
    <scope>NUCLEOTIDE SEQUENCE [LARGE SCALE GENOMIC DNA]</scope>
    <source>
        <strain evidence="2 3">CBS 459.81</strain>
    </source>
</reference>
<feature type="compositionally biased region" description="Polar residues" evidence="1">
    <location>
        <begin position="87"/>
        <end position="100"/>
    </location>
</feature>
<sequence length="133" mass="14746">MLSAKPRVRCMTGRAVLGLGARFALVIGTGACGHYWIIPPPTSERRRFHYPQEIPEIPTPREMRCSVASKPSPSLTQRPEASRRQETCSARKSSKNSGANKGTPAKQPHTQQLSRKITWANSFRLGLKFPGFS</sequence>
<evidence type="ECO:0000256" key="1">
    <source>
        <dbReference type="SAM" id="MobiDB-lite"/>
    </source>
</evidence>
<proteinExistence type="predicted"/>
<feature type="region of interest" description="Disordered" evidence="1">
    <location>
        <begin position="53"/>
        <end position="116"/>
    </location>
</feature>
<gene>
    <name evidence="2" type="ORF">K432DRAFT_441032</name>
</gene>
<name>A0A8E2JIF3_9PEZI</name>
<evidence type="ECO:0000313" key="3">
    <source>
        <dbReference type="Proteomes" id="UP000250266"/>
    </source>
</evidence>
<feature type="compositionally biased region" description="Polar residues" evidence="1">
    <location>
        <begin position="69"/>
        <end position="79"/>
    </location>
</feature>
<evidence type="ECO:0000313" key="2">
    <source>
        <dbReference type="EMBL" id="OCK83179.1"/>
    </source>
</evidence>
<accession>A0A8E2JIF3</accession>
<keyword evidence="3" id="KW-1185">Reference proteome</keyword>